<sequence>MFLIEVVLAAMAKLTAKAASVPANGAPAAAVDWRSLLEFHSWRCPGRAVLNMQTDVNINSLAALGLMEEIFANYHAYRVAKQAGDTDEMALRRAKIETLAAEQRRVIAAVCRDTGAQ</sequence>
<comment type="caution">
    <text evidence="2">The sequence shown here is derived from an EMBL/GenBank/DDBJ whole genome shotgun (WGS) entry which is preliminary data.</text>
</comment>
<keyword evidence="3" id="KW-1185">Reference proteome</keyword>
<evidence type="ECO:0000313" key="2">
    <source>
        <dbReference type="EMBL" id="KCV33875.1"/>
    </source>
</evidence>
<keyword evidence="1" id="KW-0732">Signal</keyword>
<proteinExistence type="predicted"/>
<gene>
    <name evidence="2" type="ORF">L490_1754</name>
</gene>
<organism evidence="2 3">
    <name type="scientific">Bordetella bronchiseptica 00-P-2796</name>
    <dbReference type="NCBI Taxonomy" id="1331199"/>
    <lineage>
        <taxon>Bacteria</taxon>
        <taxon>Pseudomonadati</taxon>
        <taxon>Pseudomonadota</taxon>
        <taxon>Betaproteobacteria</taxon>
        <taxon>Burkholderiales</taxon>
        <taxon>Alcaligenaceae</taxon>
        <taxon>Bordetella</taxon>
    </lineage>
</organism>
<protein>
    <submittedName>
        <fullName evidence="2">N-acetyltransferase YedL</fullName>
    </submittedName>
</protein>
<evidence type="ECO:0000313" key="3">
    <source>
        <dbReference type="Proteomes" id="UP000025756"/>
    </source>
</evidence>
<feature type="signal peptide" evidence="1">
    <location>
        <begin position="1"/>
        <end position="18"/>
    </location>
</feature>
<evidence type="ECO:0000256" key="1">
    <source>
        <dbReference type="SAM" id="SignalP"/>
    </source>
</evidence>
<reference evidence="2 3" key="1">
    <citation type="submission" date="2014-03" db="EMBL/GenBank/DDBJ databases">
        <title>Genome sequence of Bordetella bronchiseptica.</title>
        <authorList>
            <person name="Harvill E."/>
            <person name="Goodfield L.L."/>
            <person name="Ivanov Y.V."/>
            <person name="Meyer J.A."/>
            <person name="Muse S.J."/>
            <person name="Jacobs N."/>
            <person name="Bendor L."/>
            <person name="Smallridge W.E."/>
            <person name="Brinkac L.M."/>
            <person name="Sanka R."/>
            <person name="Kim M."/>
            <person name="Losada L."/>
        </authorList>
    </citation>
    <scope>NUCLEOTIDE SEQUENCE [LARGE SCALE GENOMIC DNA]</scope>
    <source>
        <strain evidence="2 3">00-P-2796</strain>
    </source>
</reference>
<feature type="chain" id="PRO_5046382350" evidence="1">
    <location>
        <begin position="19"/>
        <end position="117"/>
    </location>
</feature>
<accession>A0ABR4RE70</accession>
<name>A0ABR4RE70_BORBO</name>
<dbReference type="EMBL" id="JGWH01000112">
    <property type="protein sequence ID" value="KCV33875.1"/>
    <property type="molecule type" value="Genomic_DNA"/>
</dbReference>
<dbReference type="Proteomes" id="UP000025756">
    <property type="component" value="Unassembled WGS sequence"/>
</dbReference>